<feature type="domain" description="Phage integrase SAM-like" evidence="1">
    <location>
        <begin position="1"/>
        <end position="59"/>
    </location>
</feature>
<evidence type="ECO:0000313" key="2">
    <source>
        <dbReference type="EMBL" id="OPB75430.1"/>
    </source>
</evidence>
<dbReference type="Proteomes" id="UP000190816">
    <property type="component" value="Unassembled WGS sequence"/>
</dbReference>
<evidence type="ECO:0000313" key="3">
    <source>
        <dbReference type="Proteomes" id="UP000190816"/>
    </source>
</evidence>
<dbReference type="RefSeq" id="WP_078403949.1">
    <property type="nucleotide sequence ID" value="NZ_CP016377.1"/>
</dbReference>
<gene>
    <name evidence="2" type="ORF">BAY32_07835</name>
</gene>
<organism evidence="2 3">
    <name type="scientific">Elizabethkingia ursingii</name>
    <dbReference type="NCBI Taxonomy" id="1756150"/>
    <lineage>
        <taxon>Bacteria</taxon>
        <taxon>Pseudomonadati</taxon>
        <taxon>Bacteroidota</taxon>
        <taxon>Flavobacteriia</taxon>
        <taxon>Flavobacteriales</taxon>
        <taxon>Weeksellaceae</taxon>
        <taxon>Elizabethkingia</taxon>
    </lineage>
</organism>
<dbReference type="InterPro" id="IPR025269">
    <property type="entry name" value="SAM-like_dom"/>
</dbReference>
<reference evidence="2 3" key="1">
    <citation type="submission" date="2016-06" db="EMBL/GenBank/DDBJ databases">
        <authorList>
            <person name="Nicholson A.C."/>
        </authorList>
    </citation>
    <scope>NUCLEOTIDE SEQUENCE [LARGE SCALE GENOMIC DNA]</scope>
    <source>
        <strain evidence="2 3">G4123</strain>
    </source>
</reference>
<proteinExistence type="predicted"/>
<dbReference type="KEGG" id="ego:BBD34_14085"/>
<evidence type="ECO:0000259" key="1">
    <source>
        <dbReference type="Pfam" id="PF13102"/>
    </source>
</evidence>
<name>A0AAJ3NCI4_9FLAO</name>
<comment type="caution">
    <text evidence="2">The sequence shown here is derived from an EMBL/GenBank/DDBJ whole genome shotgun (WGS) entry which is preliminary data.</text>
</comment>
<dbReference type="Pfam" id="PF13102">
    <property type="entry name" value="Phage_int_SAM_5"/>
    <property type="match status" value="1"/>
</dbReference>
<sequence>MTFEEIDEIFIKKVLNYIDFDARSKSNLPLSQNSKYSYFNKFKAALRSAFDDGYLSINLI</sequence>
<protein>
    <recommendedName>
        <fullName evidence="1">Phage integrase SAM-like domain-containing protein</fullName>
    </recommendedName>
</protein>
<dbReference type="EMBL" id="MAIC01000014">
    <property type="protein sequence ID" value="OPB75430.1"/>
    <property type="molecule type" value="Genomic_DNA"/>
</dbReference>
<accession>A0AAJ3NCI4</accession>
<dbReference type="AlphaFoldDB" id="A0AAJ3NCI4"/>